<evidence type="ECO:0000313" key="2">
    <source>
        <dbReference type="EMBL" id="PVU96051.1"/>
    </source>
</evidence>
<evidence type="ECO:0000256" key="1">
    <source>
        <dbReference type="SAM" id="MobiDB-lite"/>
    </source>
</evidence>
<dbReference type="Pfam" id="PF04801">
    <property type="entry name" value="RPC5"/>
    <property type="match status" value="2"/>
</dbReference>
<dbReference type="STRING" id="133385.A0A2T9YUQ1"/>
<dbReference type="Proteomes" id="UP000245383">
    <property type="component" value="Unassembled WGS sequence"/>
</dbReference>
<feature type="compositionally biased region" description="Low complexity" evidence="1">
    <location>
        <begin position="118"/>
        <end position="128"/>
    </location>
</feature>
<sequence>MDPHKKANPDLFSEPQDFNPADQGNVSKLMEIDQALGFELDSQEASGSLAVTAEDFNNNDIFPIIQETEIDMMSLVEPSPENGSSQSNSNNVDQNMPVQVKSENASNSALFSEALQSNNNEQANSNQETPTIKEEPVEDSEDPIVAKYPVYLSNKMAKYLRLFQYPLKNSDWHIQKEQTPSSVKIKPNSDIIELETPIETTHAMYSKQKGSSLAAGMAQGIGQSSNRIFDTQTWTSFPVKQKVKYAIGIFSNDASKKELPEEDVPPEPNAKSKTVQIKVRSLQAEEALKKQENSITKIRQKIEEEPWTQLEYFDFESEESNAVFTQLFATQKDKLGLNTSKSDYLNLMSPLNNAQKP</sequence>
<dbReference type="PANTHER" id="PTHR12069">
    <property type="entry name" value="DNA-DIRECTED RNA POLYMERASES III 80 KDA POLYPEPTIDE RNA POLYMERASE III SUBUNIT 5"/>
    <property type="match status" value="1"/>
</dbReference>
<feature type="region of interest" description="Disordered" evidence="1">
    <location>
        <begin position="1"/>
        <end position="24"/>
    </location>
</feature>
<reference evidence="2 3" key="1">
    <citation type="journal article" date="2018" name="MBio">
        <title>Comparative Genomics Reveals the Core Gene Toolbox for the Fungus-Insect Symbiosis.</title>
        <authorList>
            <person name="Wang Y."/>
            <person name="Stata M."/>
            <person name="Wang W."/>
            <person name="Stajich J.E."/>
            <person name="White M.M."/>
            <person name="Moncalvo J.M."/>
        </authorList>
    </citation>
    <scope>NUCLEOTIDE SEQUENCE [LARGE SCALE GENOMIC DNA]</scope>
    <source>
        <strain evidence="2 3">SWE-8-4</strain>
    </source>
</reference>
<protein>
    <submittedName>
        <fullName evidence="2">Uncharacterized protein</fullName>
    </submittedName>
</protein>
<accession>A0A2T9YUQ1</accession>
<dbReference type="AlphaFoldDB" id="A0A2T9YUQ1"/>
<dbReference type="PANTHER" id="PTHR12069:SF0">
    <property type="entry name" value="DNA-DIRECTED RNA POLYMERASE III SUBUNIT RPC5"/>
    <property type="match status" value="1"/>
</dbReference>
<comment type="caution">
    <text evidence="2">The sequence shown here is derived from an EMBL/GenBank/DDBJ whole genome shotgun (WGS) entry which is preliminary data.</text>
</comment>
<proteinExistence type="predicted"/>
<dbReference type="GO" id="GO:0042797">
    <property type="term" value="P:tRNA transcription by RNA polymerase III"/>
    <property type="evidence" value="ECO:0007669"/>
    <property type="project" value="TreeGrafter"/>
</dbReference>
<dbReference type="EMBL" id="MBFR01000042">
    <property type="protein sequence ID" value="PVU96051.1"/>
    <property type="molecule type" value="Genomic_DNA"/>
</dbReference>
<keyword evidence="3" id="KW-1185">Reference proteome</keyword>
<dbReference type="GO" id="GO:0005666">
    <property type="term" value="C:RNA polymerase III complex"/>
    <property type="evidence" value="ECO:0007669"/>
    <property type="project" value="TreeGrafter"/>
</dbReference>
<evidence type="ECO:0000313" key="3">
    <source>
        <dbReference type="Proteomes" id="UP000245383"/>
    </source>
</evidence>
<dbReference type="OrthoDB" id="340681at2759"/>
<gene>
    <name evidence="2" type="ORF">BB561_001421</name>
</gene>
<dbReference type="InterPro" id="IPR006886">
    <property type="entry name" value="RNA_pol_III_Rpc5"/>
</dbReference>
<feature type="region of interest" description="Disordered" evidence="1">
    <location>
        <begin position="118"/>
        <end position="140"/>
    </location>
</feature>
<name>A0A2T9YUQ1_9FUNG</name>
<organism evidence="2 3">
    <name type="scientific">Smittium simulii</name>
    <dbReference type="NCBI Taxonomy" id="133385"/>
    <lineage>
        <taxon>Eukaryota</taxon>
        <taxon>Fungi</taxon>
        <taxon>Fungi incertae sedis</taxon>
        <taxon>Zoopagomycota</taxon>
        <taxon>Kickxellomycotina</taxon>
        <taxon>Harpellomycetes</taxon>
        <taxon>Harpellales</taxon>
        <taxon>Legeriomycetaceae</taxon>
        <taxon>Smittium</taxon>
    </lineage>
</organism>